<dbReference type="AlphaFoldDB" id="A0A7D9I661"/>
<dbReference type="EMBL" id="CACRXK020003422">
    <property type="protein sequence ID" value="CAB3998727.1"/>
    <property type="molecule type" value="Genomic_DNA"/>
</dbReference>
<sequence>MTSLANMDMPKGRGKKANKATQKRKGPANAPKKPIVETYVSSTNSTAGLHYFQPTESIAGNSAAATQQPLLSQNPCSATQVLLPITTQFQSNNPAATATTMTIVAANVSNTNSTVGSNMPSQLHHFQPARAITGTPASSHQQPLPANSCPSVSSLQHMPTRSVQSNNPTATTMITMIPTQQELPQSCLPFKILQNLIHRLVSLSCIY</sequence>
<protein>
    <submittedName>
        <fullName evidence="2">Uncharacterized protein</fullName>
    </submittedName>
</protein>
<evidence type="ECO:0000313" key="3">
    <source>
        <dbReference type="Proteomes" id="UP001152795"/>
    </source>
</evidence>
<evidence type="ECO:0000256" key="1">
    <source>
        <dbReference type="SAM" id="MobiDB-lite"/>
    </source>
</evidence>
<feature type="region of interest" description="Disordered" evidence="1">
    <location>
        <begin position="1"/>
        <end position="33"/>
    </location>
</feature>
<comment type="caution">
    <text evidence="2">The sequence shown here is derived from an EMBL/GenBank/DDBJ whole genome shotgun (WGS) entry which is preliminary data.</text>
</comment>
<evidence type="ECO:0000313" key="2">
    <source>
        <dbReference type="EMBL" id="CAB3998727.1"/>
    </source>
</evidence>
<accession>A0A7D9I661</accession>
<gene>
    <name evidence="2" type="ORF">PACLA_8A045244</name>
</gene>
<organism evidence="2 3">
    <name type="scientific">Paramuricea clavata</name>
    <name type="common">Red gorgonian</name>
    <name type="synonym">Violescent sea-whip</name>
    <dbReference type="NCBI Taxonomy" id="317549"/>
    <lineage>
        <taxon>Eukaryota</taxon>
        <taxon>Metazoa</taxon>
        <taxon>Cnidaria</taxon>
        <taxon>Anthozoa</taxon>
        <taxon>Octocorallia</taxon>
        <taxon>Malacalcyonacea</taxon>
        <taxon>Plexauridae</taxon>
        <taxon>Paramuricea</taxon>
    </lineage>
</organism>
<name>A0A7D9I661_PARCT</name>
<proteinExistence type="predicted"/>
<reference evidence="2" key="1">
    <citation type="submission" date="2020-04" db="EMBL/GenBank/DDBJ databases">
        <authorList>
            <person name="Alioto T."/>
            <person name="Alioto T."/>
            <person name="Gomez Garrido J."/>
        </authorList>
    </citation>
    <scope>NUCLEOTIDE SEQUENCE</scope>
    <source>
        <strain evidence="2">A484AB</strain>
    </source>
</reference>
<feature type="compositionally biased region" description="Basic residues" evidence="1">
    <location>
        <begin position="12"/>
        <end position="26"/>
    </location>
</feature>
<keyword evidence="3" id="KW-1185">Reference proteome</keyword>
<feature type="region of interest" description="Disordered" evidence="1">
    <location>
        <begin position="134"/>
        <end position="167"/>
    </location>
</feature>
<dbReference type="Proteomes" id="UP001152795">
    <property type="component" value="Unassembled WGS sequence"/>
</dbReference>
<feature type="compositionally biased region" description="Polar residues" evidence="1">
    <location>
        <begin position="135"/>
        <end position="165"/>
    </location>
</feature>